<keyword evidence="4" id="KW-1185">Reference proteome</keyword>
<protein>
    <submittedName>
        <fullName evidence="3">TadE-like protein</fullName>
    </submittedName>
</protein>
<reference evidence="3 4" key="1">
    <citation type="submission" date="2019-02" db="EMBL/GenBank/DDBJ databases">
        <title>Deep-cultivation of Planctomycetes and their phenomic and genomic characterization uncovers novel biology.</title>
        <authorList>
            <person name="Wiegand S."/>
            <person name="Jogler M."/>
            <person name="Boedeker C."/>
            <person name="Pinto D."/>
            <person name="Vollmers J."/>
            <person name="Rivas-Marin E."/>
            <person name="Kohn T."/>
            <person name="Peeters S.H."/>
            <person name="Heuer A."/>
            <person name="Rast P."/>
            <person name="Oberbeckmann S."/>
            <person name="Bunk B."/>
            <person name="Jeske O."/>
            <person name="Meyerdierks A."/>
            <person name="Storesund J.E."/>
            <person name="Kallscheuer N."/>
            <person name="Luecker S."/>
            <person name="Lage O.M."/>
            <person name="Pohl T."/>
            <person name="Merkel B.J."/>
            <person name="Hornburger P."/>
            <person name="Mueller R.-W."/>
            <person name="Bruemmer F."/>
            <person name="Labrenz M."/>
            <person name="Spormann A.M."/>
            <person name="Op den Camp H."/>
            <person name="Overmann J."/>
            <person name="Amann R."/>
            <person name="Jetten M.S.M."/>
            <person name="Mascher T."/>
            <person name="Medema M.H."/>
            <person name="Devos D.P."/>
            <person name="Kaster A.-K."/>
            <person name="Ovreas L."/>
            <person name="Rohde M."/>
            <person name="Galperin M.Y."/>
            <person name="Jogler C."/>
        </authorList>
    </citation>
    <scope>NUCLEOTIDE SEQUENCE [LARGE SCALE GENOMIC DNA]</scope>
    <source>
        <strain evidence="3 4">Mal4</strain>
    </source>
</reference>
<accession>A0A517Z962</accession>
<name>A0A517Z962_9PLAN</name>
<dbReference type="Pfam" id="PF07811">
    <property type="entry name" value="TadE"/>
    <property type="match status" value="1"/>
</dbReference>
<evidence type="ECO:0000259" key="2">
    <source>
        <dbReference type="Pfam" id="PF07811"/>
    </source>
</evidence>
<dbReference type="Proteomes" id="UP000320496">
    <property type="component" value="Chromosome"/>
</dbReference>
<dbReference type="RefSeq" id="WP_145370203.1">
    <property type="nucleotide sequence ID" value="NZ_CP036275.1"/>
</dbReference>
<gene>
    <name evidence="3" type="ORF">Mal4_33030</name>
</gene>
<dbReference type="KEGG" id="mri:Mal4_33030"/>
<evidence type="ECO:0000313" key="3">
    <source>
        <dbReference type="EMBL" id="QDU38971.1"/>
    </source>
</evidence>
<keyword evidence="1" id="KW-0472">Membrane</keyword>
<sequence length="140" mass="15363">MQACRYRRRAANPRSGATIVEFAITAPVLFLVFFGMIEFARFNMVRHGMDSAVYEGARRGIVPGATEDDVKAKAEEVLGALSMTSVTVTVDPEEITEETTSVTVNVSVPIGSNSWVVPKYFDGVTMSRSCTLKRESLDTF</sequence>
<feature type="transmembrane region" description="Helical" evidence="1">
    <location>
        <begin position="16"/>
        <end position="37"/>
    </location>
</feature>
<dbReference type="OrthoDB" id="285451at2"/>
<keyword evidence="1" id="KW-0812">Transmembrane</keyword>
<evidence type="ECO:0000313" key="4">
    <source>
        <dbReference type="Proteomes" id="UP000320496"/>
    </source>
</evidence>
<keyword evidence="1" id="KW-1133">Transmembrane helix</keyword>
<dbReference type="AlphaFoldDB" id="A0A517Z962"/>
<proteinExistence type="predicted"/>
<feature type="domain" description="TadE-like" evidence="2">
    <location>
        <begin position="16"/>
        <end position="58"/>
    </location>
</feature>
<dbReference type="InterPro" id="IPR012495">
    <property type="entry name" value="TadE-like_dom"/>
</dbReference>
<evidence type="ECO:0000256" key="1">
    <source>
        <dbReference type="SAM" id="Phobius"/>
    </source>
</evidence>
<organism evidence="3 4">
    <name type="scientific">Maioricimonas rarisocia</name>
    <dbReference type="NCBI Taxonomy" id="2528026"/>
    <lineage>
        <taxon>Bacteria</taxon>
        <taxon>Pseudomonadati</taxon>
        <taxon>Planctomycetota</taxon>
        <taxon>Planctomycetia</taxon>
        <taxon>Planctomycetales</taxon>
        <taxon>Planctomycetaceae</taxon>
        <taxon>Maioricimonas</taxon>
    </lineage>
</organism>
<dbReference type="EMBL" id="CP036275">
    <property type="protein sequence ID" value="QDU38971.1"/>
    <property type="molecule type" value="Genomic_DNA"/>
</dbReference>